<feature type="domain" description="Polysaccharide chain length determinant N-terminal" evidence="7">
    <location>
        <begin position="11"/>
        <end position="95"/>
    </location>
</feature>
<reference evidence="8" key="2">
    <citation type="submission" date="2021-09" db="EMBL/GenBank/DDBJ databases">
        <authorList>
            <person name="Gilroy R."/>
        </authorList>
    </citation>
    <scope>NUCLEOTIDE SEQUENCE</scope>
    <source>
        <strain evidence="8">ChiGjej3B3-7470</strain>
    </source>
</reference>
<comment type="subcellular location">
    <subcellularLocation>
        <location evidence="1">Cell membrane</location>
        <topology evidence="1">Multi-pass membrane protein</topology>
    </subcellularLocation>
</comment>
<protein>
    <recommendedName>
        <fullName evidence="7">Polysaccharide chain length determinant N-terminal domain-containing protein</fullName>
    </recommendedName>
</protein>
<gene>
    <name evidence="8" type="ORF">K8V15_09905</name>
</gene>
<dbReference type="EMBL" id="DYZF01000250">
    <property type="protein sequence ID" value="HJE52265.1"/>
    <property type="molecule type" value="Genomic_DNA"/>
</dbReference>
<evidence type="ECO:0000256" key="3">
    <source>
        <dbReference type="ARBA" id="ARBA00022692"/>
    </source>
</evidence>
<dbReference type="Pfam" id="PF02706">
    <property type="entry name" value="Wzz"/>
    <property type="match status" value="1"/>
</dbReference>
<proteinExistence type="predicted"/>
<reference evidence="8" key="1">
    <citation type="journal article" date="2021" name="PeerJ">
        <title>Extensive microbial diversity within the chicken gut microbiome revealed by metagenomics and culture.</title>
        <authorList>
            <person name="Gilroy R."/>
            <person name="Ravi A."/>
            <person name="Getino M."/>
            <person name="Pursley I."/>
            <person name="Horton D.L."/>
            <person name="Alikhan N.F."/>
            <person name="Baker D."/>
            <person name="Gharbi K."/>
            <person name="Hall N."/>
            <person name="Watson M."/>
            <person name="Adriaenssens E.M."/>
            <person name="Foster-Nyarko E."/>
            <person name="Jarju S."/>
            <person name="Secka A."/>
            <person name="Antonio M."/>
            <person name="Oren A."/>
            <person name="Chaudhuri R.R."/>
            <person name="La Ragione R."/>
            <person name="Hildebrand F."/>
            <person name="Pallen M.J."/>
        </authorList>
    </citation>
    <scope>NUCLEOTIDE SEQUENCE</scope>
    <source>
        <strain evidence="8">ChiGjej3B3-7470</strain>
    </source>
</reference>
<comment type="caution">
    <text evidence="8">The sequence shown here is derived from an EMBL/GenBank/DDBJ whole genome shotgun (WGS) entry which is preliminary data.</text>
</comment>
<feature type="transmembrane region" description="Helical" evidence="6">
    <location>
        <begin position="25"/>
        <end position="43"/>
    </location>
</feature>
<sequence>MREADDNARVIDVVGYVKKLWAHKLVFLIAFLVVLIPGTAWVMTRPAQYDVTQTVLVSLPSVQEEAQATQQQAALAGTVANLVRIAKLPMVADPVMAAHPEIETLEEYRLSVDVVPVGPLAVEIKATGDDPQALTSLITDVAQSWVQVAPATINPGAAHLDLALSAIGEPVVTATANGRLIRLVAVGALAVIAATVATAIAAARPKRGAV</sequence>
<evidence type="ECO:0000256" key="6">
    <source>
        <dbReference type="SAM" id="Phobius"/>
    </source>
</evidence>
<dbReference type="AlphaFoldDB" id="A0A921JRD8"/>
<accession>A0A921JRD8</accession>
<feature type="transmembrane region" description="Helical" evidence="6">
    <location>
        <begin position="180"/>
        <end position="203"/>
    </location>
</feature>
<dbReference type="InterPro" id="IPR003856">
    <property type="entry name" value="LPS_length_determ_N"/>
</dbReference>
<keyword evidence="4 6" id="KW-1133">Transmembrane helix</keyword>
<keyword evidence="3 6" id="KW-0812">Transmembrane</keyword>
<keyword evidence="5 6" id="KW-0472">Membrane</keyword>
<evidence type="ECO:0000256" key="5">
    <source>
        <dbReference type="ARBA" id="ARBA00023136"/>
    </source>
</evidence>
<dbReference type="Proteomes" id="UP000712713">
    <property type="component" value="Unassembled WGS sequence"/>
</dbReference>
<organism evidence="8 9">
    <name type="scientific">Tessaracoccus flavescens</name>
    <dbReference type="NCBI Taxonomy" id="399497"/>
    <lineage>
        <taxon>Bacteria</taxon>
        <taxon>Bacillati</taxon>
        <taxon>Actinomycetota</taxon>
        <taxon>Actinomycetes</taxon>
        <taxon>Propionibacteriales</taxon>
        <taxon>Propionibacteriaceae</taxon>
        <taxon>Tessaracoccus</taxon>
    </lineage>
</organism>
<name>A0A921JRD8_9ACTN</name>
<evidence type="ECO:0000256" key="1">
    <source>
        <dbReference type="ARBA" id="ARBA00004651"/>
    </source>
</evidence>
<keyword evidence="2" id="KW-1003">Cell membrane</keyword>
<evidence type="ECO:0000256" key="2">
    <source>
        <dbReference type="ARBA" id="ARBA00022475"/>
    </source>
</evidence>
<dbReference type="GO" id="GO:0005886">
    <property type="term" value="C:plasma membrane"/>
    <property type="evidence" value="ECO:0007669"/>
    <property type="project" value="UniProtKB-SubCell"/>
</dbReference>
<evidence type="ECO:0000259" key="7">
    <source>
        <dbReference type="Pfam" id="PF02706"/>
    </source>
</evidence>
<evidence type="ECO:0000256" key="4">
    <source>
        <dbReference type="ARBA" id="ARBA00022989"/>
    </source>
</evidence>
<evidence type="ECO:0000313" key="8">
    <source>
        <dbReference type="EMBL" id="HJE52265.1"/>
    </source>
</evidence>
<evidence type="ECO:0000313" key="9">
    <source>
        <dbReference type="Proteomes" id="UP000712713"/>
    </source>
</evidence>